<comment type="similarity">
    <text evidence="1 4">Belongs to the D-isomer specific 2-hydroxyacid dehydrogenase family.</text>
</comment>
<dbReference type="EMBL" id="QMPZ01000046">
    <property type="protein sequence ID" value="RLE09425.1"/>
    <property type="molecule type" value="Genomic_DNA"/>
</dbReference>
<protein>
    <submittedName>
        <fullName evidence="7">Hydroxyacid dehydrogenase</fullName>
    </submittedName>
</protein>
<organism evidence="7 8">
    <name type="scientific">Aerophobetes bacterium</name>
    <dbReference type="NCBI Taxonomy" id="2030807"/>
    <lineage>
        <taxon>Bacteria</taxon>
        <taxon>Candidatus Aerophobota</taxon>
    </lineage>
</organism>
<dbReference type="InterPro" id="IPR029752">
    <property type="entry name" value="D-isomer_DH_CS1"/>
</dbReference>
<dbReference type="GO" id="GO:0005829">
    <property type="term" value="C:cytosol"/>
    <property type="evidence" value="ECO:0007669"/>
    <property type="project" value="TreeGrafter"/>
</dbReference>
<dbReference type="PROSITE" id="PS00671">
    <property type="entry name" value="D_2_HYDROXYACID_DH_3"/>
    <property type="match status" value="1"/>
</dbReference>
<dbReference type="AlphaFoldDB" id="A0A497E3W2"/>
<dbReference type="FunFam" id="3.40.50.720:FF:000041">
    <property type="entry name" value="D-3-phosphoglycerate dehydrogenase"/>
    <property type="match status" value="1"/>
</dbReference>
<name>A0A497E3W2_UNCAE</name>
<dbReference type="InterPro" id="IPR036291">
    <property type="entry name" value="NAD(P)-bd_dom_sf"/>
</dbReference>
<dbReference type="PROSITE" id="PS00065">
    <property type="entry name" value="D_2_HYDROXYACID_DH_1"/>
    <property type="match status" value="1"/>
</dbReference>
<dbReference type="Pfam" id="PF02826">
    <property type="entry name" value="2-Hacid_dh_C"/>
    <property type="match status" value="1"/>
</dbReference>
<dbReference type="GO" id="GO:0006564">
    <property type="term" value="P:L-serine biosynthetic process"/>
    <property type="evidence" value="ECO:0007669"/>
    <property type="project" value="UniProtKB-ARBA"/>
</dbReference>
<keyword evidence="3" id="KW-0520">NAD</keyword>
<proteinExistence type="inferred from homology"/>
<dbReference type="CDD" id="cd12167">
    <property type="entry name" value="2-Hacid_dh_8"/>
    <property type="match status" value="1"/>
</dbReference>
<dbReference type="Pfam" id="PF00389">
    <property type="entry name" value="2-Hacid_dh"/>
    <property type="match status" value="1"/>
</dbReference>
<evidence type="ECO:0000259" key="5">
    <source>
        <dbReference type="Pfam" id="PF00389"/>
    </source>
</evidence>
<dbReference type="PANTHER" id="PTHR10996:SF178">
    <property type="entry name" value="2-HYDROXYACID DEHYDROGENASE YGL185C-RELATED"/>
    <property type="match status" value="1"/>
</dbReference>
<dbReference type="Gene3D" id="3.40.50.720">
    <property type="entry name" value="NAD(P)-binding Rossmann-like Domain"/>
    <property type="match status" value="2"/>
</dbReference>
<dbReference type="SUPFAM" id="SSF52283">
    <property type="entry name" value="Formate/glycerate dehydrogenase catalytic domain-like"/>
    <property type="match status" value="1"/>
</dbReference>
<dbReference type="InterPro" id="IPR050223">
    <property type="entry name" value="D-isomer_2-hydroxyacid_DH"/>
</dbReference>
<dbReference type="GO" id="GO:0030267">
    <property type="term" value="F:glyoxylate reductase (NADPH) activity"/>
    <property type="evidence" value="ECO:0007669"/>
    <property type="project" value="TreeGrafter"/>
</dbReference>
<dbReference type="GO" id="GO:0016618">
    <property type="term" value="F:hydroxypyruvate reductase [NAD(P)H] activity"/>
    <property type="evidence" value="ECO:0007669"/>
    <property type="project" value="TreeGrafter"/>
</dbReference>
<dbReference type="InterPro" id="IPR006139">
    <property type="entry name" value="D-isomer_2_OHA_DH_cat_dom"/>
</dbReference>
<evidence type="ECO:0000256" key="3">
    <source>
        <dbReference type="ARBA" id="ARBA00023027"/>
    </source>
</evidence>
<dbReference type="PANTHER" id="PTHR10996">
    <property type="entry name" value="2-HYDROXYACID DEHYDROGENASE-RELATED"/>
    <property type="match status" value="1"/>
</dbReference>
<evidence type="ECO:0000259" key="6">
    <source>
        <dbReference type="Pfam" id="PF02826"/>
    </source>
</evidence>
<gene>
    <name evidence="7" type="ORF">DRJ00_04215</name>
</gene>
<evidence type="ECO:0000313" key="7">
    <source>
        <dbReference type="EMBL" id="RLE09425.1"/>
    </source>
</evidence>
<comment type="caution">
    <text evidence="7">The sequence shown here is derived from an EMBL/GenBank/DDBJ whole genome shotgun (WGS) entry which is preliminary data.</text>
</comment>
<dbReference type="SUPFAM" id="SSF51735">
    <property type="entry name" value="NAD(P)-binding Rossmann-fold domains"/>
    <property type="match status" value="1"/>
</dbReference>
<dbReference type="Proteomes" id="UP000279422">
    <property type="component" value="Unassembled WGS sequence"/>
</dbReference>
<feature type="domain" description="D-isomer specific 2-hydroxyacid dehydrogenase catalytic" evidence="5">
    <location>
        <begin position="20"/>
        <end position="326"/>
    </location>
</feature>
<dbReference type="InterPro" id="IPR006140">
    <property type="entry name" value="D-isomer_DH_NAD-bd"/>
</dbReference>
<feature type="domain" description="D-isomer specific 2-hydroxyacid dehydrogenase NAD-binding" evidence="6">
    <location>
        <begin position="119"/>
        <end position="295"/>
    </location>
</feature>
<evidence type="ECO:0000256" key="2">
    <source>
        <dbReference type="ARBA" id="ARBA00023002"/>
    </source>
</evidence>
<dbReference type="GO" id="GO:0047545">
    <property type="term" value="F:(S)-2-hydroxyglutarate dehydrogenase activity"/>
    <property type="evidence" value="ECO:0007669"/>
    <property type="project" value="UniProtKB-ARBA"/>
</dbReference>
<evidence type="ECO:0000256" key="4">
    <source>
        <dbReference type="RuleBase" id="RU003719"/>
    </source>
</evidence>
<evidence type="ECO:0000313" key="8">
    <source>
        <dbReference type="Proteomes" id="UP000279422"/>
    </source>
</evidence>
<dbReference type="InterPro" id="IPR029753">
    <property type="entry name" value="D-isomer_DH_CS"/>
</dbReference>
<reference evidence="7 8" key="1">
    <citation type="submission" date="2018-06" db="EMBL/GenBank/DDBJ databases">
        <title>Extensive metabolic versatility and redundancy in microbially diverse, dynamic hydrothermal sediments.</title>
        <authorList>
            <person name="Dombrowski N."/>
            <person name="Teske A."/>
            <person name="Baker B.J."/>
        </authorList>
    </citation>
    <scope>NUCLEOTIDE SEQUENCE [LARGE SCALE GENOMIC DNA]</scope>
    <source>
        <strain evidence="7">B47_G16</strain>
    </source>
</reference>
<sequence>MNKPRVSIIMPKSSAKRVFHPDDVEFLKSFADINPLQELPDSIDEDKAKGLIKNCQACITSWGTPPLSEDILKYAPDLKLIAHAAGSVKPVVTEVVWKRNIKVTSAAAVIAINVAETTVGLMIVSLKRIFQFSEITRRGLWKDEKEYSRAKDLYKLNIGIIGAGHVGRNVIRLLKNFDVSILLYDPYVSEEEALKLGVKKVTLNELMSSSDVVSLHAPSLPETRHMINKDNLKLLKDGAVFINTARGALVDEKALIEELKTGRISACIDVTDPEPPSKDNPLRKLPNVILTPHIAGVTPNGARRVGRCAIDEVHNLFSNKPLNYEVRREMLGRIA</sequence>
<keyword evidence="2 4" id="KW-0560">Oxidoreductase</keyword>
<dbReference type="GO" id="GO:0004617">
    <property type="term" value="F:phosphoglycerate dehydrogenase activity"/>
    <property type="evidence" value="ECO:0007669"/>
    <property type="project" value="UniProtKB-ARBA"/>
</dbReference>
<dbReference type="GO" id="GO:0051287">
    <property type="term" value="F:NAD binding"/>
    <property type="evidence" value="ECO:0007669"/>
    <property type="project" value="InterPro"/>
</dbReference>
<accession>A0A497E3W2</accession>
<evidence type="ECO:0000256" key="1">
    <source>
        <dbReference type="ARBA" id="ARBA00005854"/>
    </source>
</evidence>